<name>A0A1T4VEH3_9GAMM</name>
<sequence length="171" mass="19517">MSDISIKDAISSLFGVSRSIFRDQDKSIPTEEEKKVLNTEETKDGKEKSARVSSLGDEESKSSQTLSERSKEKVEEDKEISKALQERNEELAQERMYALNQQNIGLSFSFDDSDNTLVKVTDMNTKKLVRQIPSEEFLEFAEKLDKMLEENQKAMTLNKEEIKGLLLDDKA</sequence>
<evidence type="ECO:0000256" key="1">
    <source>
        <dbReference type="SAM" id="MobiDB-lite"/>
    </source>
</evidence>
<dbReference type="PANTHER" id="PTHR37166:SF1">
    <property type="entry name" value="PROTEIN FLAG"/>
    <property type="match status" value="1"/>
</dbReference>
<dbReference type="Gene3D" id="3.30.160.170">
    <property type="entry name" value="FlaG-like"/>
    <property type="match status" value="1"/>
</dbReference>
<dbReference type="InterPro" id="IPR035924">
    <property type="entry name" value="FlaG-like_sf"/>
</dbReference>
<evidence type="ECO:0000313" key="3">
    <source>
        <dbReference type="Proteomes" id="UP000242432"/>
    </source>
</evidence>
<proteinExistence type="predicted"/>
<dbReference type="AlphaFoldDB" id="A0A1T4VEH3"/>
<keyword evidence="3" id="KW-1185">Reference proteome</keyword>
<dbReference type="EMBL" id="FUXX01000021">
    <property type="protein sequence ID" value="SKA63374.1"/>
    <property type="molecule type" value="Genomic_DNA"/>
</dbReference>
<dbReference type="SUPFAM" id="SSF160214">
    <property type="entry name" value="FlaG-like"/>
    <property type="match status" value="1"/>
</dbReference>
<feature type="compositionally biased region" description="Basic and acidic residues" evidence="1">
    <location>
        <begin position="68"/>
        <end position="82"/>
    </location>
</feature>
<evidence type="ECO:0000313" key="2">
    <source>
        <dbReference type="EMBL" id="SKA63374.1"/>
    </source>
</evidence>
<protein>
    <submittedName>
        <fullName evidence="2">FlaG protein</fullName>
    </submittedName>
</protein>
<accession>A0A1T4VEH3</accession>
<feature type="region of interest" description="Disordered" evidence="1">
    <location>
        <begin position="24"/>
        <end position="82"/>
    </location>
</feature>
<dbReference type="InterPro" id="IPR005186">
    <property type="entry name" value="FlaG"/>
</dbReference>
<reference evidence="3" key="1">
    <citation type="submission" date="2017-02" db="EMBL/GenBank/DDBJ databases">
        <authorList>
            <person name="Varghese N."/>
            <person name="Submissions S."/>
        </authorList>
    </citation>
    <scope>NUCLEOTIDE SEQUENCE [LARGE SCALE GENOMIC DNA]</scope>
    <source>
        <strain evidence="3">DSM 3072</strain>
    </source>
</reference>
<feature type="compositionally biased region" description="Basic and acidic residues" evidence="1">
    <location>
        <begin position="24"/>
        <end position="50"/>
    </location>
</feature>
<dbReference type="Pfam" id="PF03646">
    <property type="entry name" value="FlaG"/>
    <property type="match status" value="1"/>
</dbReference>
<dbReference type="PANTHER" id="PTHR37166">
    <property type="entry name" value="PROTEIN FLAG"/>
    <property type="match status" value="1"/>
</dbReference>
<organism evidence="2 3">
    <name type="scientific">Succinivibrio dextrinosolvens DSM 3072</name>
    <dbReference type="NCBI Taxonomy" id="1123324"/>
    <lineage>
        <taxon>Bacteria</taxon>
        <taxon>Pseudomonadati</taxon>
        <taxon>Pseudomonadota</taxon>
        <taxon>Gammaproteobacteria</taxon>
        <taxon>Aeromonadales</taxon>
        <taxon>Succinivibrionaceae</taxon>
        <taxon>Succinivibrio</taxon>
    </lineage>
</organism>
<dbReference type="RefSeq" id="WP_078928845.1">
    <property type="nucleotide sequence ID" value="NZ_FUXX01000021.1"/>
</dbReference>
<dbReference type="Proteomes" id="UP000242432">
    <property type="component" value="Unassembled WGS sequence"/>
</dbReference>
<gene>
    <name evidence="2" type="ORF">SAMN02745213_01374</name>
</gene>